<gene>
    <name evidence="2" type="ORF">FGG15_13920</name>
</gene>
<protein>
    <submittedName>
        <fullName evidence="2">CAP domain-containing protein</fullName>
    </submittedName>
</protein>
<dbReference type="InterPro" id="IPR014044">
    <property type="entry name" value="CAP_dom"/>
</dbReference>
<accession>A0ABY2WKC2</accession>
<comment type="caution">
    <text evidence="2">The sequence shown here is derived from an EMBL/GenBank/DDBJ whole genome shotgun (WGS) entry which is preliminary data.</text>
</comment>
<dbReference type="SUPFAM" id="SSF55797">
    <property type="entry name" value="PR-1-like"/>
    <property type="match status" value="1"/>
</dbReference>
<keyword evidence="3" id="KW-1185">Reference proteome</keyword>
<dbReference type="InterPro" id="IPR035940">
    <property type="entry name" value="CAP_sf"/>
</dbReference>
<evidence type="ECO:0000313" key="3">
    <source>
        <dbReference type="Proteomes" id="UP000751614"/>
    </source>
</evidence>
<proteinExistence type="predicted"/>
<dbReference type="EMBL" id="VCNI01000002">
    <property type="protein sequence ID" value="TMU55272.1"/>
    <property type="molecule type" value="Genomic_DNA"/>
</dbReference>
<evidence type="ECO:0000259" key="1">
    <source>
        <dbReference type="Pfam" id="PF00188"/>
    </source>
</evidence>
<evidence type="ECO:0000313" key="2">
    <source>
        <dbReference type="EMBL" id="TMU55272.1"/>
    </source>
</evidence>
<name>A0ABY2WKC2_9FLAO</name>
<organism evidence="2 3">
    <name type="scientific">Flagellimonas algicola</name>
    <dbReference type="NCBI Taxonomy" id="2583815"/>
    <lineage>
        <taxon>Bacteria</taxon>
        <taxon>Pseudomonadati</taxon>
        <taxon>Bacteroidota</taxon>
        <taxon>Flavobacteriia</taxon>
        <taxon>Flavobacteriales</taxon>
        <taxon>Flavobacteriaceae</taxon>
        <taxon>Flagellimonas</taxon>
    </lineage>
</organism>
<dbReference type="Proteomes" id="UP000751614">
    <property type="component" value="Unassembled WGS sequence"/>
</dbReference>
<dbReference type="CDD" id="cd05379">
    <property type="entry name" value="CAP_bacterial"/>
    <property type="match status" value="1"/>
</dbReference>
<dbReference type="PANTHER" id="PTHR31157">
    <property type="entry name" value="SCP DOMAIN-CONTAINING PROTEIN"/>
    <property type="match status" value="1"/>
</dbReference>
<sequence>MGCQNHPRSIALKMKRVFYTLWLTVAVVGLTMCSKSSTIEEEKAIAESFLQNEKMTVDPEEMESELVNLVNEHRSSIGATTLQNSPSSYVHAKDHNNYMISKNKLSHDNFDARASKIASEIDAVKVSENVARYYSTAEKTLEGWLNSSTHKTTLEGDFTHTTLSVQVDKDGRPYFTQIFMKVEAQ</sequence>
<dbReference type="Gene3D" id="3.40.33.10">
    <property type="entry name" value="CAP"/>
    <property type="match status" value="1"/>
</dbReference>
<feature type="domain" description="SCP" evidence="1">
    <location>
        <begin position="67"/>
        <end position="179"/>
    </location>
</feature>
<dbReference type="PANTHER" id="PTHR31157:SF1">
    <property type="entry name" value="SCP DOMAIN-CONTAINING PROTEIN"/>
    <property type="match status" value="1"/>
</dbReference>
<dbReference type="Pfam" id="PF00188">
    <property type="entry name" value="CAP"/>
    <property type="match status" value="1"/>
</dbReference>
<reference evidence="2 3" key="1">
    <citation type="submission" date="2019-05" db="EMBL/GenBank/DDBJ databases">
        <title>Flagellimonas sp. AsT0115, sp. nov., isolated from a marine red algae, Asparagopsis taxiformis.</title>
        <authorList>
            <person name="Kim J."/>
            <person name="Jeong S.E."/>
            <person name="Jeon C.O."/>
        </authorList>
    </citation>
    <scope>NUCLEOTIDE SEQUENCE [LARGE SCALE GENOMIC DNA]</scope>
    <source>
        <strain evidence="2 3">AsT0115</strain>
    </source>
</reference>